<comment type="caution">
    <text evidence="3">The sequence shown here is derived from an EMBL/GenBank/DDBJ whole genome shotgun (WGS) entry which is preliminary data.</text>
</comment>
<gene>
    <name evidence="3" type="ORF">PNBC_05305</name>
</gene>
<dbReference type="EMBL" id="LSFN01000005">
    <property type="protein sequence ID" value="OAB76816.1"/>
    <property type="molecule type" value="Genomic_DNA"/>
</dbReference>
<name>A0A167FR48_9BACL</name>
<dbReference type="PANTHER" id="PTHR36834">
    <property type="entry name" value="MEMBRANE PROTEIN-RELATED"/>
    <property type="match status" value="1"/>
</dbReference>
<feature type="transmembrane region" description="Helical" evidence="1">
    <location>
        <begin position="69"/>
        <end position="91"/>
    </location>
</feature>
<evidence type="ECO:0000256" key="1">
    <source>
        <dbReference type="SAM" id="Phobius"/>
    </source>
</evidence>
<organism evidence="3 4">
    <name type="scientific">Paenibacillus crassostreae</name>
    <dbReference type="NCBI Taxonomy" id="1763538"/>
    <lineage>
        <taxon>Bacteria</taxon>
        <taxon>Bacillati</taxon>
        <taxon>Bacillota</taxon>
        <taxon>Bacilli</taxon>
        <taxon>Bacillales</taxon>
        <taxon>Paenibacillaceae</taxon>
        <taxon>Paenibacillus</taxon>
    </lineage>
</organism>
<dbReference type="RefSeq" id="WP_068655898.1">
    <property type="nucleotide sequence ID" value="NZ_CP017770.1"/>
</dbReference>
<dbReference type="OrthoDB" id="4822551at2"/>
<dbReference type="KEGG" id="pcx:LPB68_19435"/>
<accession>A0A167FR48</accession>
<keyword evidence="1" id="KW-0472">Membrane</keyword>
<sequence length="151" mass="17736">MSKSKFIIWIRNIVLTILIVSYSACLLYWMFIGFGRERHADGPLNYNLIPFETIKLYIRNMGQLPNWTWIINLFGNVAVFIPFGLTLPVLFPKLRSYWRLGSYFVMIVLFLEVSQMLLRVGSFDIDDVILNVLGVWIGYSMIRSLLRRYIS</sequence>
<keyword evidence="1" id="KW-0812">Transmembrane</keyword>
<dbReference type="Proteomes" id="UP000077134">
    <property type="component" value="Unassembled WGS sequence"/>
</dbReference>
<dbReference type="Pfam" id="PF04892">
    <property type="entry name" value="VanZ"/>
    <property type="match status" value="1"/>
</dbReference>
<keyword evidence="1" id="KW-1133">Transmembrane helix</keyword>
<feature type="transmembrane region" description="Helical" evidence="1">
    <location>
        <begin position="12"/>
        <end position="31"/>
    </location>
</feature>
<dbReference type="AlphaFoldDB" id="A0A167FR48"/>
<evidence type="ECO:0000259" key="2">
    <source>
        <dbReference type="Pfam" id="PF04892"/>
    </source>
</evidence>
<reference evidence="3 4" key="1">
    <citation type="submission" date="2016-02" db="EMBL/GenBank/DDBJ databases">
        <title>Paenibacillus sp. LPB0068, isolated from Crassostrea gigas.</title>
        <authorList>
            <person name="Shin S.-K."/>
            <person name="Yi H."/>
        </authorList>
    </citation>
    <scope>NUCLEOTIDE SEQUENCE [LARGE SCALE GENOMIC DNA]</scope>
    <source>
        <strain evidence="3 4">LPB0068</strain>
    </source>
</reference>
<feature type="domain" description="VanZ-like" evidence="2">
    <location>
        <begin position="20"/>
        <end position="143"/>
    </location>
</feature>
<dbReference type="PANTHER" id="PTHR36834:SF1">
    <property type="entry name" value="INTEGRAL MEMBRANE PROTEIN"/>
    <property type="match status" value="1"/>
</dbReference>
<evidence type="ECO:0000313" key="3">
    <source>
        <dbReference type="EMBL" id="OAB76816.1"/>
    </source>
</evidence>
<dbReference type="InterPro" id="IPR053150">
    <property type="entry name" value="Teicoplanin_resist-assoc"/>
</dbReference>
<proteinExistence type="predicted"/>
<protein>
    <recommendedName>
        <fullName evidence="2">VanZ-like domain-containing protein</fullName>
    </recommendedName>
</protein>
<dbReference type="InterPro" id="IPR006976">
    <property type="entry name" value="VanZ-like"/>
</dbReference>
<evidence type="ECO:0000313" key="4">
    <source>
        <dbReference type="Proteomes" id="UP000077134"/>
    </source>
</evidence>
<feature type="transmembrane region" description="Helical" evidence="1">
    <location>
        <begin position="128"/>
        <end position="146"/>
    </location>
</feature>
<keyword evidence="4" id="KW-1185">Reference proteome</keyword>
<dbReference type="STRING" id="1763538.LPB68_19435"/>
<feature type="transmembrane region" description="Helical" evidence="1">
    <location>
        <begin position="103"/>
        <end position="122"/>
    </location>
</feature>